<accession>A0A8S4RVC5</accession>
<comment type="caution">
    <text evidence="1">The sequence shown here is derived from an EMBL/GenBank/DDBJ whole genome shotgun (WGS) entry which is preliminary data.</text>
</comment>
<reference evidence="1" key="1">
    <citation type="submission" date="2022-03" db="EMBL/GenBank/DDBJ databases">
        <authorList>
            <person name="Lindestad O."/>
        </authorList>
    </citation>
    <scope>NUCLEOTIDE SEQUENCE</scope>
</reference>
<evidence type="ECO:0000313" key="1">
    <source>
        <dbReference type="EMBL" id="CAH2241377.1"/>
    </source>
</evidence>
<dbReference type="Proteomes" id="UP000838756">
    <property type="component" value="Unassembled WGS sequence"/>
</dbReference>
<name>A0A8S4RVC5_9NEOP</name>
<gene>
    <name evidence="1" type="primary">jg15576</name>
    <name evidence="1" type="ORF">PAEG_LOCUS17816</name>
</gene>
<keyword evidence="2" id="KW-1185">Reference proteome</keyword>
<dbReference type="EMBL" id="CAKXAJ010025576">
    <property type="protein sequence ID" value="CAH2241377.1"/>
    <property type="molecule type" value="Genomic_DNA"/>
</dbReference>
<dbReference type="AlphaFoldDB" id="A0A8S4RVC5"/>
<proteinExistence type="predicted"/>
<evidence type="ECO:0000313" key="2">
    <source>
        <dbReference type="Proteomes" id="UP000838756"/>
    </source>
</evidence>
<dbReference type="OrthoDB" id="425681at2759"/>
<organism evidence="1 2">
    <name type="scientific">Pararge aegeria aegeria</name>
    <dbReference type="NCBI Taxonomy" id="348720"/>
    <lineage>
        <taxon>Eukaryota</taxon>
        <taxon>Metazoa</taxon>
        <taxon>Ecdysozoa</taxon>
        <taxon>Arthropoda</taxon>
        <taxon>Hexapoda</taxon>
        <taxon>Insecta</taxon>
        <taxon>Pterygota</taxon>
        <taxon>Neoptera</taxon>
        <taxon>Endopterygota</taxon>
        <taxon>Lepidoptera</taxon>
        <taxon>Glossata</taxon>
        <taxon>Ditrysia</taxon>
        <taxon>Papilionoidea</taxon>
        <taxon>Nymphalidae</taxon>
        <taxon>Satyrinae</taxon>
        <taxon>Satyrini</taxon>
        <taxon>Parargina</taxon>
        <taxon>Pararge</taxon>
    </lineage>
</organism>
<sequence>MESISLEFHLKINRANTKMMIVDCINNSTPEVIQIANCDVVQSYIYLGAQISINGGCIDEIKRRMAMSRSAMDKLQRIS</sequence>
<protein>
    <submittedName>
        <fullName evidence="1">Jg15576 protein</fullName>
    </submittedName>
</protein>